<comment type="caution">
    <text evidence="2">The sequence shown here is derived from an EMBL/GenBank/DDBJ whole genome shotgun (WGS) entry which is preliminary data.</text>
</comment>
<dbReference type="Pfam" id="PF14808">
    <property type="entry name" value="TMEM164"/>
    <property type="match status" value="1"/>
</dbReference>
<reference evidence="2" key="1">
    <citation type="submission" date="2022-12" db="EMBL/GenBank/DDBJ databases">
        <title>Clostridium sp. nov., isolated from industrial wastewater.</title>
        <authorList>
            <person name="Jiayan W."/>
        </authorList>
    </citation>
    <scope>NUCLEOTIDE SEQUENCE</scope>
    <source>
        <strain evidence="2">ZC22-4</strain>
    </source>
</reference>
<feature type="transmembrane region" description="Helical" evidence="1">
    <location>
        <begin position="38"/>
        <end position="55"/>
    </location>
</feature>
<keyword evidence="1" id="KW-0472">Membrane</keyword>
<dbReference type="InterPro" id="IPR011737">
    <property type="entry name" value="CHP02206_TP0381"/>
</dbReference>
<evidence type="ECO:0000313" key="3">
    <source>
        <dbReference type="Proteomes" id="UP001144612"/>
    </source>
</evidence>
<feature type="transmembrane region" description="Helical" evidence="1">
    <location>
        <begin position="186"/>
        <end position="204"/>
    </location>
</feature>
<name>A0ABT4DDS2_9CLOT</name>
<feature type="transmembrane region" description="Helical" evidence="1">
    <location>
        <begin position="99"/>
        <end position="116"/>
    </location>
</feature>
<keyword evidence="1" id="KW-1133">Transmembrane helix</keyword>
<gene>
    <name evidence="2" type="ORF">OW729_17845</name>
</gene>
<keyword evidence="3" id="KW-1185">Reference proteome</keyword>
<feature type="transmembrane region" description="Helical" evidence="1">
    <location>
        <begin position="228"/>
        <end position="249"/>
    </location>
</feature>
<protein>
    <submittedName>
        <fullName evidence="2">TIGR02206 family membrane protein</fullName>
    </submittedName>
</protein>
<dbReference type="Proteomes" id="UP001144612">
    <property type="component" value="Unassembled WGS sequence"/>
</dbReference>
<organism evidence="2 3">
    <name type="scientific">Clostridium brassicae</name>
    <dbReference type="NCBI Taxonomy" id="2999072"/>
    <lineage>
        <taxon>Bacteria</taxon>
        <taxon>Bacillati</taxon>
        <taxon>Bacillota</taxon>
        <taxon>Clostridia</taxon>
        <taxon>Eubacteriales</taxon>
        <taxon>Clostridiaceae</taxon>
        <taxon>Clostridium</taxon>
    </lineage>
</organism>
<evidence type="ECO:0000256" key="1">
    <source>
        <dbReference type="SAM" id="Phobius"/>
    </source>
</evidence>
<evidence type="ECO:0000313" key="2">
    <source>
        <dbReference type="EMBL" id="MCY6960465.1"/>
    </source>
</evidence>
<dbReference type="EMBL" id="JAPQFJ010000029">
    <property type="protein sequence ID" value="MCY6960465.1"/>
    <property type="molecule type" value="Genomic_DNA"/>
</dbReference>
<feature type="transmembrane region" description="Helical" evidence="1">
    <location>
        <begin position="123"/>
        <end position="140"/>
    </location>
</feature>
<proteinExistence type="predicted"/>
<keyword evidence="1" id="KW-0812">Transmembrane</keyword>
<feature type="transmembrane region" description="Helical" evidence="1">
    <location>
        <begin position="67"/>
        <end position="87"/>
    </location>
</feature>
<sequence length="255" mass="30382">MLFTLNTYFIEVIILNSYDSLWKPLDTDLSLKHFTKPHIVSLVIIFSIITLMYLFKDTLRKKKYEKRFSKTLAIILIIHQITLYYWYVNNNLLCLKEALPLYICRISIILCIIMLLSKSYKIFDIIYFWGIGGATIALIFHDNSLYPFPHYMFVQFFISHGGILISALFMIFVHKYTPNLNSIKRTFKWTFIYFGITIPTNYLIDSNYCYLRKLPCFVHFKLFPNTPIFFVPLMITGLCMFFVLLYLPFYRKAKL</sequence>
<dbReference type="RefSeq" id="WP_268062902.1">
    <property type="nucleotide sequence ID" value="NZ_JAPQFJ010000029.1"/>
</dbReference>
<accession>A0ABT4DDS2</accession>
<dbReference type="NCBIfam" id="TIGR02206">
    <property type="entry name" value="intg_mem_TP0381"/>
    <property type="match status" value="1"/>
</dbReference>
<feature type="transmembrane region" description="Helical" evidence="1">
    <location>
        <begin position="152"/>
        <end position="174"/>
    </location>
</feature>